<accession>A0A9W2Z091</accession>
<dbReference type="GeneID" id="106070530"/>
<keyword evidence="18" id="KW-1185">Reference proteome</keyword>
<dbReference type="SUPFAM" id="SSF49503">
    <property type="entry name" value="Cupredoxins"/>
    <property type="match status" value="6"/>
</dbReference>
<dbReference type="AlphaFoldDB" id="A0A9W2Z091"/>
<keyword evidence="7 15" id="KW-0732">Signal</keyword>
<dbReference type="GO" id="GO:0006826">
    <property type="term" value="P:iron ion transport"/>
    <property type="evidence" value="ECO:0007669"/>
    <property type="project" value="TreeGrafter"/>
</dbReference>
<keyword evidence="11" id="KW-0406">Ion transport</keyword>
<keyword evidence="6" id="KW-0479">Metal-binding</keyword>
<dbReference type="Pfam" id="PF07732">
    <property type="entry name" value="Cu-oxidase_3"/>
    <property type="match status" value="3"/>
</dbReference>
<keyword evidence="10" id="KW-0560">Oxidoreductase</keyword>
<dbReference type="InterPro" id="IPR002355">
    <property type="entry name" value="Cu_oxidase_Cu_BS"/>
</dbReference>
<dbReference type="InterPro" id="IPR045087">
    <property type="entry name" value="Cu-oxidase_fam"/>
</dbReference>
<evidence type="ECO:0000256" key="9">
    <source>
        <dbReference type="ARBA" id="ARBA00022989"/>
    </source>
</evidence>
<evidence type="ECO:0000256" key="7">
    <source>
        <dbReference type="ARBA" id="ARBA00022729"/>
    </source>
</evidence>
<keyword evidence="12" id="KW-0472">Membrane</keyword>
<dbReference type="InterPro" id="IPR033138">
    <property type="entry name" value="Cu_oxidase_CS"/>
</dbReference>
<evidence type="ECO:0000256" key="10">
    <source>
        <dbReference type="ARBA" id="ARBA00023002"/>
    </source>
</evidence>
<feature type="domain" description="Plastocyanin-like" evidence="16">
    <location>
        <begin position="962"/>
        <end position="1072"/>
    </location>
</feature>
<dbReference type="PROSITE" id="PS00080">
    <property type="entry name" value="MULTICOPPER_OXIDASE2"/>
    <property type="match status" value="1"/>
</dbReference>
<dbReference type="InterPro" id="IPR011706">
    <property type="entry name" value="Cu-oxidase_C"/>
</dbReference>
<dbReference type="FunFam" id="2.60.40.420:FF:000002">
    <property type="entry name" value="Hephaestin like 1"/>
    <property type="match status" value="2"/>
</dbReference>
<dbReference type="GO" id="GO:0005507">
    <property type="term" value="F:copper ion binding"/>
    <property type="evidence" value="ECO:0007669"/>
    <property type="project" value="InterPro"/>
</dbReference>
<dbReference type="RefSeq" id="XP_055868416.1">
    <property type="nucleotide sequence ID" value="XM_056012441.1"/>
</dbReference>
<evidence type="ECO:0000313" key="18">
    <source>
        <dbReference type="Proteomes" id="UP001165740"/>
    </source>
</evidence>
<feature type="domain" description="Plastocyanin-like" evidence="17">
    <location>
        <begin position="487"/>
        <end position="552"/>
    </location>
</feature>
<dbReference type="OrthoDB" id="2121828at2759"/>
<dbReference type="Proteomes" id="UP001165740">
    <property type="component" value="Chromosome 15"/>
</dbReference>
<dbReference type="PANTHER" id="PTHR11709:SF504">
    <property type="entry name" value="PLASTOCYANIN-LIKE DOMAIN-CONTAINING PROTEIN"/>
    <property type="match status" value="1"/>
</dbReference>
<evidence type="ECO:0000256" key="6">
    <source>
        <dbReference type="ARBA" id="ARBA00022723"/>
    </source>
</evidence>
<reference evidence="19 20" key="1">
    <citation type="submission" date="2025-04" db="UniProtKB">
        <authorList>
            <consortium name="RefSeq"/>
        </authorList>
    </citation>
    <scope>IDENTIFICATION</scope>
</reference>
<dbReference type="InterPro" id="IPR011707">
    <property type="entry name" value="Cu-oxidase-like_N"/>
</dbReference>
<evidence type="ECO:0000256" key="3">
    <source>
        <dbReference type="ARBA" id="ARBA00010609"/>
    </source>
</evidence>
<evidence type="ECO:0000256" key="14">
    <source>
        <dbReference type="ARBA" id="ARBA00023180"/>
    </source>
</evidence>
<feature type="chain" id="PRO_5044702512" evidence="15">
    <location>
        <begin position="23"/>
        <end position="1079"/>
    </location>
</feature>
<comment type="subcellular location">
    <subcellularLocation>
        <location evidence="2">Membrane</location>
        <topology evidence="2">Single-pass membrane protein</topology>
    </subcellularLocation>
</comment>
<keyword evidence="5" id="KW-0812">Transmembrane</keyword>
<keyword evidence="9" id="KW-1133">Transmembrane helix</keyword>
<dbReference type="OMA" id="DENNNWY"/>
<keyword evidence="4" id="KW-0813">Transport</keyword>
<proteinExistence type="inferred from homology"/>
<keyword evidence="8" id="KW-0677">Repeat</keyword>
<evidence type="ECO:0000256" key="15">
    <source>
        <dbReference type="SAM" id="SignalP"/>
    </source>
</evidence>
<feature type="domain" description="Plastocyanin-like" evidence="17">
    <location>
        <begin position="813"/>
        <end position="879"/>
    </location>
</feature>
<evidence type="ECO:0000256" key="13">
    <source>
        <dbReference type="ARBA" id="ARBA00023157"/>
    </source>
</evidence>
<organism evidence="18 19">
    <name type="scientific">Biomphalaria glabrata</name>
    <name type="common">Bloodfluke planorb</name>
    <name type="synonym">Freshwater snail</name>
    <dbReference type="NCBI Taxonomy" id="6526"/>
    <lineage>
        <taxon>Eukaryota</taxon>
        <taxon>Metazoa</taxon>
        <taxon>Spiralia</taxon>
        <taxon>Lophotrochozoa</taxon>
        <taxon>Mollusca</taxon>
        <taxon>Gastropoda</taxon>
        <taxon>Heterobranchia</taxon>
        <taxon>Euthyneura</taxon>
        <taxon>Panpulmonata</taxon>
        <taxon>Hygrophila</taxon>
        <taxon>Lymnaeoidea</taxon>
        <taxon>Planorbidae</taxon>
        <taxon>Biomphalaria</taxon>
    </lineage>
</organism>
<dbReference type="InterPro" id="IPR008972">
    <property type="entry name" value="Cupredoxin"/>
</dbReference>
<evidence type="ECO:0000256" key="8">
    <source>
        <dbReference type="ARBA" id="ARBA00022737"/>
    </source>
</evidence>
<feature type="signal peptide" evidence="15">
    <location>
        <begin position="1"/>
        <end position="22"/>
    </location>
</feature>
<protein>
    <submittedName>
        <fullName evidence="19 20">Hephaestin-like protein</fullName>
    </submittedName>
</protein>
<sequence>MGRSRFILVACVLLAIVSRCHGLVRTYFIASQELVWDYIPTVSSSQQNEKPADDRIGNAYHKAAYFQYTDQTFTEQVPKPNYSGILGPVIAGEVGDVILVHFFNNASRNFSIHPHGVFYEKGSEGAIYLDGTSQMFKLDDGIPAGGNYTYRWEVTDSDAPTSQDPVCLPWVYHSHVNAIKDVSSGLIGVILTCKKGILNKFNQRTDVQADFPVLAMIWNENLSWYLDKSSKSFCSNPEKCRQLNMDNDQEFIDSNLMKSLNGLAYGTLPGLQACVGDRVVFYVIGFGNEADVHSLHFHGQNVQYQHTRGDTLSVYTATFVAAETTPTQPGRWLISDMVGDFQQDGIFAYYSVKQCGEQKDVQNPKQFQGTTRRYYLAVEEVKWNYAPTKLDLRTGNPLPTTKRTTTEQNTVYLRRPYVSSIWPKHGPSFWSFWRRVHRDRLRFYHNPCYKACSDNDFAYTKAKFVEYEDEQFRHRNSKPEYESHMGILGPVIGAEEGDRLFVTLKNRIQFSVSFLAHGVTFDPLEESLDGPGVPGGAVGTNQTHTYRFEVPVNLLEGSSLPCKNFLYTSAHDPSKDRNAGLVGPLLICRRGFLSSKQRRPKEFFISLSTFDEGNSLYSDINKIKEPQLRFNINGYVYGNLPDLDMCLNEQVTWYVMSVGSEMDVHTVTFDGNTFTEMGTHRDGRHLVPGGTATLSMLPDNEGRWMLFSQSNVALDNGMFAFYNVYDCGHSKPVKKKGGETREYFIAAEEVMWDYTPLPRSIITGSNLTNESVDGGIFLLHNDNFIGHVYKKAVFKEYTDTTFRQLKTEGSLDILGPAIMAEVGDTVKVTFRNNARRPYSIHTHGAWTSQENSGVNYGSASGVLPGRTFQYVWQLNERSGPGPNDPNCIPWLYYSSVDPIKDTNTGLLGPLIVCRKGTIGVNGKRRDIDKELFIFMSVMNENLSWYLEDNIKTFAPARVGTNYQADSEFDESNKMHSINGRLHGNNQGLVIEYGQKVVWYMMSLGAEIDLHTIHIHGHTFVHSSEKHRDDVIQMFPGMAEAVEMVADNPGTWLLHCHVIDHIFAGMETVYTVLEPGQHRY</sequence>
<name>A0A9W2Z091_BIOGL</name>
<feature type="domain" description="Plastocyanin-like" evidence="17">
    <location>
        <begin position="85"/>
        <end position="191"/>
    </location>
</feature>
<gene>
    <name evidence="19 20" type="primary">LOC106070530</name>
</gene>
<evidence type="ECO:0000256" key="4">
    <source>
        <dbReference type="ARBA" id="ARBA00022448"/>
    </source>
</evidence>
<evidence type="ECO:0000259" key="17">
    <source>
        <dbReference type="Pfam" id="PF07732"/>
    </source>
</evidence>
<comment type="cofactor">
    <cofactor evidence="1">
        <name>Cu cation</name>
        <dbReference type="ChEBI" id="CHEBI:23378"/>
    </cofactor>
</comment>
<dbReference type="GO" id="GO:0005886">
    <property type="term" value="C:plasma membrane"/>
    <property type="evidence" value="ECO:0007669"/>
    <property type="project" value="TreeGrafter"/>
</dbReference>
<comment type="similarity">
    <text evidence="3">Belongs to the multicopper oxidase family.</text>
</comment>
<dbReference type="PROSITE" id="PS00079">
    <property type="entry name" value="MULTICOPPER_OXIDASE1"/>
    <property type="match status" value="2"/>
</dbReference>
<evidence type="ECO:0000256" key="2">
    <source>
        <dbReference type="ARBA" id="ARBA00004167"/>
    </source>
</evidence>
<keyword evidence="14" id="KW-0325">Glycoprotein</keyword>
<dbReference type="Pfam" id="PF07731">
    <property type="entry name" value="Cu-oxidase_2"/>
    <property type="match status" value="1"/>
</dbReference>
<dbReference type="GO" id="GO:0016491">
    <property type="term" value="F:oxidoreductase activity"/>
    <property type="evidence" value="ECO:0007669"/>
    <property type="project" value="UniProtKB-KW"/>
</dbReference>
<evidence type="ECO:0000256" key="12">
    <source>
        <dbReference type="ARBA" id="ARBA00023136"/>
    </source>
</evidence>
<evidence type="ECO:0000313" key="20">
    <source>
        <dbReference type="RefSeq" id="XP_055868416.1"/>
    </source>
</evidence>
<evidence type="ECO:0000256" key="5">
    <source>
        <dbReference type="ARBA" id="ARBA00022692"/>
    </source>
</evidence>
<dbReference type="Gene3D" id="2.60.40.420">
    <property type="entry name" value="Cupredoxins - blue copper proteins"/>
    <property type="match status" value="4"/>
</dbReference>
<dbReference type="RefSeq" id="XP_055868415.1">
    <property type="nucleotide sequence ID" value="XM_056012440.1"/>
</dbReference>
<keyword evidence="13" id="KW-1015">Disulfide bond</keyword>
<evidence type="ECO:0000256" key="1">
    <source>
        <dbReference type="ARBA" id="ARBA00001935"/>
    </source>
</evidence>
<dbReference type="PANTHER" id="PTHR11709">
    <property type="entry name" value="MULTI-COPPER OXIDASE"/>
    <property type="match status" value="1"/>
</dbReference>
<evidence type="ECO:0000256" key="11">
    <source>
        <dbReference type="ARBA" id="ARBA00023065"/>
    </source>
</evidence>
<evidence type="ECO:0000259" key="16">
    <source>
        <dbReference type="Pfam" id="PF07731"/>
    </source>
</evidence>
<evidence type="ECO:0000313" key="19">
    <source>
        <dbReference type="RefSeq" id="XP_055868415.1"/>
    </source>
</evidence>